<name>A0A2P2LHL1_RHIMU</name>
<dbReference type="EMBL" id="GGEC01036969">
    <property type="protein sequence ID" value="MBX17453.1"/>
    <property type="molecule type" value="Transcribed_RNA"/>
</dbReference>
<reference evidence="3" key="1">
    <citation type="submission" date="2018-02" db="EMBL/GenBank/DDBJ databases">
        <title>Rhizophora mucronata_Transcriptome.</title>
        <authorList>
            <person name="Meera S.P."/>
            <person name="Sreeshan A."/>
            <person name="Augustine A."/>
        </authorList>
    </citation>
    <scope>NUCLEOTIDE SEQUENCE</scope>
    <source>
        <tissue evidence="3">Leaf</tissue>
    </source>
</reference>
<evidence type="ECO:0000313" key="2">
    <source>
        <dbReference type="EMBL" id="MBX17448.1"/>
    </source>
</evidence>
<organism evidence="3">
    <name type="scientific">Rhizophora mucronata</name>
    <name type="common">Asiatic mangrove</name>
    <dbReference type="NCBI Taxonomy" id="61149"/>
    <lineage>
        <taxon>Eukaryota</taxon>
        <taxon>Viridiplantae</taxon>
        <taxon>Streptophyta</taxon>
        <taxon>Embryophyta</taxon>
        <taxon>Tracheophyta</taxon>
        <taxon>Spermatophyta</taxon>
        <taxon>Magnoliopsida</taxon>
        <taxon>eudicotyledons</taxon>
        <taxon>Gunneridae</taxon>
        <taxon>Pentapetalae</taxon>
        <taxon>rosids</taxon>
        <taxon>fabids</taxon>
        <taxon>Malpighiales</taxon>
        <taxon>Rhizophoraceae</taxon>
        <taxon>Rhizophora</taxon>
    </lineage>
</organism>
<feature type="compositionally biased region" description="Polar residues" evidence="1">
    <location>
        <begin position="57"/>
        <end position="73"/>
    </location>
</feature>
<sequence length="73" mass="8392">MNQPSKRKGWAPKPMHNLVWSLQIFPKNLTTTIIEDIFSWNRRSDFQITQDKPKSSLHATGNSLQGSIKSFCC</sequence>
<proteinExistence type="predicted"/>
<dbReference type="EMBL" id="GGEC01036964">
    <property type="protein sequence ID" value="MBX17448.1"/>
    <property type="molecule type" value="Transcribed_RNA"/>
</dbReference>
<dbReference type="AlphaFoldDB" id="A0A2P2LHL1"/>
<accession>A0A2P2LHL1</accession>
<feature type="region of interest" description="Disordered" evidence="1">
    <location>
        <begin position="51"/>
        <end position="73"/>
    </location>
</feature>
<evidence type="ECO:0000313" key="3">
    <source>
        <dbReference type="EMBL" id="MBX17453.1"/>
    </source>
</evidence>
<evidence type="ECO:0000256" key="1">
    <source>
        <dbReference type="SAM" id="MobiDB-lite"/>
    </source>
</evidence>
<protein>
    <submittedName>
        <fullName evidence="2">Defective in cullin neddylation protein</fullName>
    </submittedName>
</protein>